<dbReference type="AlphaFoldDB" id="A0A6J4KTD3"/>
<protein>
    <submittedName>
        <fullName evidence="1">Uncharacterized protein</fullName>
    </submittedName>
</protein>
<organism evidence="1">
    <name type="scientific">uncultured Chloroflexia bacterium</name>
    <dbReference type="NCBI Taxonomy" id="1672391"/>
    <lineage>
        <taxon>Bacteria</taxon>
        <taxon>Bacillati</taxon>
        <taxon>Chloroflexota</taxon>
        <taxon>Chloroflexia</taxon>
        <taxon>environmental samples</taxon>
    </lineage>
</organism>
<accession>A0A6J4KTD3</accession>
<gene>
    <name evidence="1" type="ORF">AVDCRST_MAG93-5439</name>
</gene>
<proteinExistence type="predicted"/>
<name>A0A6J4KTD3_9CHLR</name>
<dbReference type="EMBL" id="CADCTR010001835">
    <property type="protein sequence ID" value="CAA9314637.1"/>
    <property type="molecule type" value="Genomic_DNA"/>
</dbReference>
<reference evidence="1" key="1">
    <citation type="submission" date="2020-02" db="EMBL/GenBank/DDBJ databases">
        <authorList>
            <person name="Meier V. D."/>
        </authorList>
    </citation>
    <scope>NUCLEOTIDE SEQUENCE</scope>
    <source>
        <strain evidence="1">AVDCRST_MAG93</strain>
    </source>
</reference>
<sequence length="113" mass="12499">MFKPHEHATEASINRMLLGSDRGKSTEQIYDIAPTHLNINAGILPVFEVVAVACNAGIPSDIKREWAITPWTAVDSHGVPRGVMLSVYQRPWSLAWRRGANTCAWHTLAYMAG</sequence>
<evidence type="ECO:0000313" key="1">
    <source>
        <dbReference type="EMBL" id="CAA9314637.1"/>
    </source>
</evidence>